<evidence type="ECO:0000256" key="8">
    <source>
        <dbReference type="ARBA" id="ARBA00022989"/>
    </source>
</evidence>
<keyword evidence="8 14" id="KW-1133">Transmembrane helix</keyword>
<feature type="transmembrane region" description="Helical" evidence="14">
    <location>
        <begin position="473"/>
        <end position="494"/>
    </location>
</feature>
<organism evidence="15 16">
    <name type="scientific">Williamsoniiplasma somnilux</name>
    <dbReference type="NCBI Taxonomy" id="215578"/>
    <lineage>
        <taxon>Bacteria</taxon>
        <taxon>Bacillati</taxon>
        <taxon>Mycoplasmatota</taxon>
        <taxon>Mollicutes</taxon>
        <taxon>Entomoplasmatales</taxon>
        <taxon>Williamsoniiplasma</taxon>
    </lineage>
</organism>
<dbReference type="PANTHER" id="PTHR33843:SF4">
    <property type="entry name" value="ASCORBATE-SPECIFIC PTS SYSTEM EIIC COMPONENT"/>
    <property type="match status" value="1"/>
</dbReference>
<dbReference type="InterPro" id="IPR004703">
    <property type="entry name" value="PTS_sugar-sp_permease"/>
</dbReference>
<dbReference type="PANTHER" id="PTHR33843">
    <property type="entry name" value="ASCORBATE-SPECIFIC PTS SYSTEM EIIC COMPONENT"/>
    <property type="match status" value="1"/>
</dbReference>
<keyword evidence="16" id="KW-1185">Reference proteome</keyword>
<dbReference type="Proteomes" id="UP000232230">
    <property type="component" value="Chromosome"/>
</dbReference>
<evidence type="ECO:0000256" key="2">
    <source>
        <dbReference type="ARBA" id="ARBA00011738"/>
    </source>
</evidence>
<accession>A0A2K8NXH7</accession>
<feature type="transmembrane region" description="Helical" evidence="14">
    <location>
        <begin position="352"/>
        <end position="373"/>
    </location>
</feature>
<feature type="transmembrane region" description="Helical" evidence="14">
    <location>
        <begin position="58"/>
        <end position="91"/>
    </location>
</feature>
<keyword evidence="3" id="KW-0813">Transport</keyword>
<evidence type="ECO:0000256" key="3">
    <source>
        <dbReference type="ARBA" id="ARBA00022448"/>
    </source>
</evidence>
<dbReference type="NCBIfam" id="NF009553">
    <property type="entry name" value="PRK12997.1-5"/>
    <property type="match status" value="1"/>
</dbReference>
<evidence type="ECO:0000256" key="11">
    <source>
        <dbReference type="ARBA" id="ARBA00038218"/>
    </source>
</evidence>
<dbReference type="GO" id="GO:0009401">
    <property type="term" value="P:phosphoenolpyruvate-dependent sugar phosphotransferase system"/>
    <property type="evidence" value="ECO:0007669"/>
    <property type="project" value="UniProtKB-KW"/>
</dbReference>
<dbReference type="KEGG" id="esx:ESOMN_v1c00580"/>
<evidence type="ECO:0000313" key="16">
    <source>
        <dbReference type="Proteomes" id="UP000232230"/>
    </source>
</evidence>
<evidence type="ECO:0000256" key="1">
    <source>
        <dbReference type="ARBA" id="ARBA00004651"/>
    </source>
</evidence>
<dbReference type="EMBL" id="CP024965">
    <property type="protein sequence ID" value="ATZ18444.1"/>
    <property type="molecule type" value="Genomic_DNA"/>
</dbReference>
<feature type="transmembrane region" description="Helical" evidence="14">
    <location>
        <begin position="253"/>
        <end position="273"/>
    </location>
</feature>
<dbReference type="GO" id="GO:0005886">
    <property type="term" value="C:plasma membrane"/>
    <property type="evidence" value="ECO:0007669"/>
    <property type="project" value="UniProtKB-SubCell"/>
</dbReference>
<evidence type="ECO:0000256" key="10">
    <source>
        <dbReference type="ARBA" id="ARBA00037387"/>
    </source>
</evidence>
<evidence type="ECO:0000313" key="15">
    <source>
        <dbReference type="EMBL" id="ATZ18444.1"/>
    </source>
</evidence>
<evidence type="ECO:0000256" key="12">
    <source>
        <dbReference type="ARBA" id="ARBA00039702"/>
    </source>
</evidence>
<dbReference type="Pfam" id="PF03611">
    <property type="entry name" value="EIIC-GAT"/>
    <property type="match status" value="1"/>
</dbReference>
<comment type="function">
    <text evidence="10">The phosphoenolpyruvate-dependent sugar phosphotransferase system (sugar PTS), a major carbohydrate active transport system, catalyzes the phosphorylation of incoming sugar substrates concomitantly with their translocation across the cell membrane. The enzyme II UlaABC PTS system is involved in ascorbate transport.</text>
</comment>
<evidence type="ECO:0000256" key="6">
    <source>
        <dbReference type="ARBA" id="ARBA00022683"/>
    </source>
</evidence>
<feature type="transmembrane region" description="Helical" evidence="14">
    <location>
        <begin position="111"/>
        <end position="129"/>
    </location>
</feature>
<keyword evidence="6" id="KW-0598">Phosphotransferase system</keyword>
<evidence type="ECO:0000256" key="4">
    <source>
        <dbReference type="ARBA" id="ARBA00022475"/>
    </source>
</evidence>
<protein>
    <recommendedName>
        <fullName evidence="12">Ascorbate-specific PTS system EIIC component</fullName>
    </recommendedName>
    <alternativeName>
        <fullName evidence="13">Ascorbate-specific permease IIC component UlaA</fullName>
    </alternativeName>
</protein>
<name>A0A2K8NXH7_9MOLU</name>
<feature type="transmembrane region" description="Helical" evidence="14">
    <location>
        <begin position="141"/>
        <end position="165"/>
    </location>
</feature>
<comment type="similarity">
    <text evidence="11">Belongs to the UlaA family.</text>
</comment>
<keyword evidence="9 14" id="KW-0472">Membrane</keyword>
<feature type="transmembrane region" description="Helical" evidence="14">
    <location>
        <begin position="171"/>
        <end position="192"/>
    </location>
</feature>
<dbReference type="CDD" id="cd22249">
    <property type="entry name" value="UDM1_RNF168_RNF169-like"/>
    <property type="match status" value="1"/>
</dbReference>
<feature type="transmembrane region" description="Helical" evidence="14">
    <location>
        <begin position="385"/>
        <end position="407"/>
    </location>
</feature>
<proteinExistence type="inferred from homology"/>
<sequence length="582" mass="63772">MLDTVAFSLAQSTGRDFTDYLINFFSGFFGTPAILIGLFALIGCFIQRKKITEIITSVFKTIIGFLIIGGGAGIISGSIGKFGAAFTLLFSRDGFVANNDVIPGLIISNAQIQWIASAGSLILIVGMLLNLVMARISHLKFVYLTGHSAWYFSTMIASIMAVAGIDKGDMWLVVIIGGMLASMWMVISPAILNRHMQVITKGNKLAMAHTGSLTYALSGYIGEAVYKARKGKIRSTEEVNFPKGLNFLRNTNVSIALTMLILFMFVYFTAWGVKGDQAMIDAEIIGVNDSIFVQGLIQAFTFAAGVEVLLIGVRMFIAEITPAFKGISDKLVKDAKPGIDCPVVFPFAPNAVIMGFIASTIGGFIAFGMNIGVSSAIGSGVNASTWAAIIIPSIIPHFFTGATSGIFGNAKGGILGCWIGAFVNGFLISMVPWIFIGLEMIQPEISQQSIVWGDADFILGIIPWVIIKYMGGQYSLLGITLVAWMMIPLIGLLIHKLKMKRNEQYKNTYLSVQETRKNFAIKLKQEKIVYKNSLEEIKSKNLDKKIIKEEFTKLRTEYDKQYKKNDRELEKQITEIKSSKEI</sequence>
<gene>
    <name evidence="15" type="primary">sgaT</name>
    <name evidence="15" type="ORF">ESOMN_v1c00580</name>
</gene>
<comment type="subunit">
    <text evidence="2">Homodimer.</text>
</comment>
<evidence type="ECO:0000256" key="7">
    <source>
        <dbReference type="ARBA" id="ARBA00022692"/>
    </source>
</evidence>
<evidence type="ECO:0000256" key="5">
    <source>
        <dbReference type="ARBA" id="ARBA00022597"/>
    </source>
</evidence>
<comment type="subcellular location">
    <subcellularLocation>
        <location evidence="1">Cell membrane</location>
        <topology evidence="1">Multi-pass membrane protein</topology>
    </subcellularLocation>
</comment>
<dbReference type="RefSeq" id="WP_024863680.1">
    <property type="nucleotide sequence ID" value="NZ_CP024965.1"/>
</dbReference>
<keyword evidence="4" id="KW-1003">Cell membrane</keyword>
<feature type="transmembrane region" description="Helical" evidence="14">
    <location>
        <begin position="413"/>
        <end position="438"/>
    </location>
</feature>
<keyword evidence="7 14" id="KW-0812">Transmembrane</keyword>
<evidence type="ECO:0000256" key="9">
    <source>
        <dbReference type="ARBA" id="ARBA00023136"/>
    </source>
</evidence>
<dbReference type="InterPro" id="IPR051562">
    <property type="entry name" value="Ascorbate-PTS_EIIC"/>
</dbReference>
<feature type="transmembrane region" description="Helical" evidence="14">
    <location>
        <begin position="20"/>
        <end position="46"/>
    </location>
</feature>
<evidence type="ECO:0000256" key="14">
    <source>
        <dbReference type="SAM" id="Phobius"/>
    </source>
</evidence>
<evidence type="ECO:0000256" key="13">
    <source>
        <dbReference type="ARBA" id="ARBA00042859"/>
    </source>
</evidence>
<reference evidence="15 16" key="1">
    <citation type="submission" date="2017-11" db="EMBL/GenBank/DDBJ databases">
        <title>Genome sequence of Entomoplasma somnilux PYAN-1 (ATCC 49194).</title>
        <authorList>
            <person name="Lo W.-S."/>
            <person name="Gasparich G.E."/>
            <person name="Kuo C.-H."/>
        </authorList>
    </citation>
    <scope>NUCLEOTIDE SEQUENCE [LARGE SCALE GENOMIC DNA]</scope>
    <source>
        <strain evidence="15 16">PYAN-1</strain>
    </source>
</reference>
<dbReference type="AlphaFoldDB" id="A0A2K8NXH7"/>
<keyword evidence="5" id="KW-0762">Sugar transport</keyword>